<evidence type="ECO:0000313" key="2">
    <source>
        <dbReference type="Proteomes" id="UP000073492"/>
    </source>
</evidence>
<accession>A0A139H5Y1</accession>
<dbReference type="OrthoDB" id="3643260at2759"/>
<reference evidence="1 2" key="1">
    <citation type="submission" date="2015-07" db="EMBL/GenBank/DDBJ databases">
        <title>Comparative genomics of the Sigatoka disease complex on banana suggests a link between parallel evolutionary changes in Pseudocercospora fijiensis and Pseudocercospora eumusae and increased virulence on the banana host.</title>
        <authorList>
            <person name="Chang T.-C."/>
            <person name="Salvucci A."/>
            <person name="Crous P.W."/>
            <person name="Stergiopoulos I."/>
        </authorList>
    </citation>
    <scope>NUCLEOTIDE SEQUENCE [LARGE SCALE GENOMIC DNA]</scope>
    <source>
        <strain evidence="1 2">CBS 116634</strain>
    </source>
</reference>
<keyword evidence="2" id="KW-1185">Reference proteome</keyword>
<organism evidence="1 2">
    <name type="scientific">Pseudocercospora musae</name>
    <dbReference type="NCBI Taxonomy" id="113226"/>
    <lineage>
        <taxon>Eukaryota</taxon>
        <taxon>Fungi</taxon>
        <taxon>Dikarya</taxon>
        <taxon>Ascomycota</taxon>
        <taxon>Pezizomycotina</taxon>
        <taxon>Dothideomycetes</taxon>
        <taxon>Dothideomycetidae</taxon>
        <taxon>Mycosphaerellales</taxon>
        <taxon>Mycosphaerellaceae</taxon>
        <taxon>Pseudocercospora</taxon>
    </lineage>
</organism>
<dbReference type="Proteomes" id="UP000073492">
    <property type="component" value="Unassembled WGS sequence"/>
</dbReference>
<dbReference type="AlphaFoldDB" id="A0A139H5Y1"/>
<proteinExistence type="predicted"/>
<evidence type="ECO:0000313" key="1">
    <source>
        <dbReference type="EMBL" id="KXS97866.1"/>
    </source>
</evidence>
<name>A0A139H5Y1_9PEZI</name>
<gene>
    <name evidence="1" type="ORF">AC579_3111</name>
</gene>
<protein>
    <submittedName>
        <fullName evidence="1">Uncharacterized protein</fullName>
    </submittedName>
</protein>
<dbReference type="EMBL" id="LFZO01000767">
    <property type="protein sequence ID" value="KXS97866.1"/>
    <property type="molecule type" value="Genomic_DNA"/>
</dbReference>
<sequence>MPTGPFDHLEHDFAFSTIEEARDDTHSPHNLSPPDDDYHELCGEENHKSLVYDIYHAIIAHAKRNNPTSTRSPDPPDIDPETWREFQIDQEENLRRILGKEETGQIEVERRCWIMIDQVLEIHRTGARSANFFGPAEKWVLKFSERLERVVKAVEDHSIIAVDVVRGHNLAEIAIMTAAFVEKRVELQFEIFLQEKGMGEARRVKGS</sequence>
<comment type="caution">
    <text evidence="1">The sequence shown here is derived from an EMBL/GenBank/DDBJ whole genome shotgun (WGS) entry which is preliminary data.</text>
</comment>